<dbReference type="AlphaFoldDB" id="A0A1F8F7Q8"/>
<reference evidence="3 4" key="1">
    <citation type="journal article" date="2016" name="Nat. Commun.">
        <title>Thousands of microbial genomes shed light on interconnected biogeochemical processes in an aquifer system.</title>
        <authorList>
            <person name="Anantharaman K."/>
            <person name="Brown C.T."/>
            <person name="Hug L.A."/>
            <person name="Sharon I."/>
            <person name="Castelle C.J."/>
            <person name="Probst A.J."/>
            <person name="Thomas B.C."/>
            <person name="Singh A."/>
            <person name="Wilkins M.J."/>
            <person name="Karaoz U."/>
            <person name="Brodie E.L."/>
            <person name="Williams K.H."/>
            <person name="Hubbard S.S."/>
            <person name="Banfield J.F."/>
        </authorList>
    </citation>
    <scope>NUCLEOTIDE SEQUENCE [LARGE SCALE GENOMIC DNA]</scope>
</reference>
<sequence length="286" mass="31667">MKKLGLIHLIIILCLFVFAFSTHSTAQEKDGLLKIHFFDIGQGDSIFIEAPNGNQVLVDGGPDNTVLEKLGQVMPFYDKEIDLVMVSHPHADHLTGLIEVLNRYEVRNTIEAKEEYESPQFKLWRNAISSEGANNIEALSGTVIDLGSGLFLKIIHPVQSVAGTRTTKPHDDVVVAMLEYGETRVLLTGDMEKKVEDKLVFAGVDLDSDVLKVGHHGSKTSTADKFLNAVTPEVAVIQVGKNKYGHPAAEVLKRLENSDIRYYRNDLDGDIKIISDGNNYQIIKTN</sequence>
<evidence type="ECO:0000313" key="3">
    <source>
        <dbReference type="EMBL" id="OGN09184.1"/>
    </source>
</evidence>
<feature type="chain" id="PRO_5009535482" description="Metallo-beta-lactamase domain-containing protein" evidence="1">
    <location>
        <begin position="27"/>
        <end position="286"/>
    </location>
</feature>
<evidence type="ECO:0000256" key="1">
    <source>
        <dbReference type="SAM" id="SignalP"/>
    </source>
</evidence>
<keyword evidence="1" id="KW-0732">Signal</keyword>
<dbReference type="InterPro" id="IPR035681">
    <property type="entry name" value="ComA-like_MBL"/>
</dbReference>
<proteinExistence type="predicted"/>
<dbReference type="PANTHER" id="PTHR30619">
    <property type="entry name" value="DNA INTERNALIZATION/COMPETENCE PROTEIN COMEC/REC2"/>
    <property type="match status" value="1"/>
</dbReference>
<dbReference type="PANTHER" id="PTHR30619:SF7">
    <property type="entry name" value="BETA-LACTAMASE DOMAIN PROTEIN"/>
    <property type="match status" value="1"/>
</dbReference>
<accession>A0A1F8F7Q8</accession>
<dbReference type="SMART" id="SM00849">
    <property type="entry name" value="Lactamase_B"/>
    <property type="match status" value="1"/>
</dbReference>
<feature type="signal peptide" evidence="1">
    <location>
        <begin position="1"/>
        <end position="26"/>
    </location>
</feature>
<dbReference type="InterPro" id="IPR001279">
    <property type="entry name" value="Metallo-B-lactamas"/>
</dbReference>
<dbReference type="EMBL" id="MGJP01000042">
    <property type="protein sequence ID" value="OGN09184.1"/>
    <property type="molecule type" value="Genomic_DNA"/>
</dbReference>
<evidence type="ECO:0000259" key="2">
    <source>
        <dbReference type="SMART" id="SM00849"/>
    </source>
</evidence>
<comment type="caution">
    <text evidence="3">The sequence shown here is derived from an EMBL/GenBank/DDBJ whole genome shotgun (WGS) entry which is preliminary data.</text>
</comment>
<protein>
    <recommendedName>
        <fullName evidence="2">Metallo-beta-lactamase domain-containing protein</fullName>
    </recommendedName>
</protein>
<dbReference type="Gene3D" id="3.60.15.10">
    <property type="entry name" value="Ribonuclease Z/Hydroxyacylglutathione hydrolase-like"/>
    <property type="match status" value="1"/>
</dbReference>
<dbReference type="InterPro" id="IPR036866">
    <property type="entry name" value="RibonucZ/Hydroxyglut_hydro"/>
</dbReference>
<evidence type="ECO:0000313" key="4">
    <source>
        <dbReference type="Proteomes" id="UP000177167"/>
    </source>
</evidence>
<organism evidence="3 4">
    <name type="scientific">Candidatus Yanofskybacteria bacterium RIFCSPHIGHO2_02_FULL_41_11</name>
    <dbReference type="NCBI Taxonomy" id="1802675"/>
    <lineage>
        <taxon>Bacteria</taxon>
        <taxon>Candidatus Yanofskyibacteriota</taxon>
    </lineage>
</organism>
<feature type="domain" description="Metallo-beta-lactamase" evidence="2">
    <location>
        <begin position="42"/>
        <end position="241"/>
    </location>
</feature>
<dbReference type="Pfam" id="PF00753">
    <property type="entry name" value="Lactamase_B"/>
    <property type="match status" value="1"/>
</dbReference>
<dbReference type="InterPro" id="IPR052159">
    <property type="entry name" value="Competence_DNA_uptake"/>
</dbReference>
<dbReference type="Proteomes" id="UP000177167">
    <property type="component" value="Unassembled WGS sequence"/>
</dbReference>
<dbReference type="CDD" id="cd07731">
    <property type="entry name" value="ComA-like_MBL-fold"/>
    <property type="match status" value="1"/>
</dbReference>
<gene>
    <name evidence="3" type="ORF">A3J46_03665</name>
</gene>
<dbReference type="SUPFAM" id="SSF56281">
    <property type="entry name" value="Metallo-hydrolase/oxidoreductase"/>
    <property type="match status" value="1"/>
</dbReference>
<name>A0A1F8F7Q8_9BACT</name>